<dbReference type="PRINTS" id="PR00038">
    <property type="entry name" value="HTHLUXR"/>
</dbReference>
<evidence type="ECO:0000259" key="7">
    <source>
        <dbReference type="PROSITE" id="PS50110"/>
    </source>
</evidence>
<comment type="caution">
    <text evidence="8">The sequence shown here is derived from an EMBL/GenBank/DDBJ whole genome shotgun (WGS) entry which is preliminary data.</text>
</comment>
<dbReference type="SMART" id="SM00421">
    <property type="entry name" value="HTH_LUXR"/>
    <property type="match status" value="1"/>
</dbReference>
<accession>A0A543KMU8</accession>
<feature type="domain" description="Response regulatory" evidence="7">
    <location>
        <begin position="4"/>
        <end position="124"/>
    </location>
</feature>
<dbReference type="InterPro" id="IPR016032">
    <property type="entry name" value="Sig_transdc_resp-reg_C-effctor"/>
</dbReference>
<gene>
    <name evidence="8" type="ORF">FB476_1255</name>
</gene>
<feature type="domain" description="HTH luxR-type" evidence="6">
    <location>
        <begin position="147"/>
        <end position="217"/>
    </location>
</feature>
<feature type="modified residue" description="4-aspartylphosphate" evidence="5">
    <location>
        <position position="54"/>
    </location>
</feature>
<name>A0A543KMU8_9MICO</name>
<dbReference type="InterPro" id="IPR058245">
    <property type="entry name" value="NreC/VraR/RcsB-like_REC"/>
</dbReference>
<dbReference type="InterPro" id="IPR011006">
    <property type="entry name" value="CheY-like_superfamily"/>
</dbReference>
<evidence type="ECO:0000259" key="6">
    <source>
        <dbReference type="PROSITE" id="PS50043"/>
    </source>
</evidence>
<organism evidence="8 9">
    <name type="scientific">Ornithinimicrobium humiphilum</name>
    <dbReference type="NCBI Taxonomy" id="125288"/>
    <lineage>
        <taxon>Bacteria</taxon>
        <taxon>Bacillati</taxon>
        <taxon>Actinomycetota</taxon>
        <taxon>Actinomycetes</taxon>
        <taxon>Micrococcales</taxon>
        <taxon>Ornithinimicrobiaceae</taxon>
        <taxon>Ornithinimicrobium</taxon>
    </lineage>
</organism>
<evidence type="ECO:0000313" key="9">
    <source>
        <dbReference type="Proteomes" id="UP000315133"/>
    </source>
</evidence>
<protein>
    <submittedName>
        <fullName evidence="8">LuxR family two component transcriptional regulator</fullName>
    </submittedName>
</protein>
<dbReference type="Gene3D" id="3.40.50.2300">
    <property type="match status" value="1"/>
</dbReference>
<dbReference type="CDD" id="cd17535">
    <property type="entry name" value="REC_NarL-like"/>
    <property type="match status" value="1"/>
</dbReference>
<evidence type="ECO:0000256" key="2">
    <source>
        <dbReference type="ARBA" id="ARBA00023015"/>
    </source>
</evidence>
<reference evidence="8 9" key="1">
    <citation type="submission" date="2019-06" db="EMBL/GenBank/DDBJ databases">
        <title>Sequencing the genomes of 1000 actinobacteria strains.</title>
        <authorList>
            <person name="Klenk H.-P."/>
        </authorList>
    </citation>
    <scope>NUCLEOTIDE SEQUENCE [LARGE SCALE GENOMIC DNA]</scope>
    <source>
        <strain evidence="8 9">DSM 12362</strain>
    </source>
</reference>
<dbReference type="InterPro" id="IPR000792">
    <property type="entry name" value="Tscrpt_reg_LuxR_C"/>
</dbReference>
<dbReference type="Pfam" id="PF00072">
    <property type="entry name" value="Response_reg"/>
    <property type="match status" value="1"/>
</dbReference>
<evidence type="ECO:0000313" key="8">
    <source>
        <dbReference type="EMBL" id="TQM96389.1"/>
    </source>
</evidence>
<dbReference type="Pfam" id="PF00196">
    <property type="entry name" value="GerE"/>
    <property type="match status" value="1"/>
</dbReference>
<dbReference type="PROSITE" id="PS50110">
    <property type="entry name" value="RESPONSE_REGULATORY"/>
    <property type="match status" value="1"/>
</dbReference>
<sequence>MTLRVVVADDSILLREGLSLLLGDAGHEVVAAVGDGPSFVRAMAQERPDLGITDVRMPPGHTDEGMRAAVEVREADPEARVLVLSQYVVLAYADELLADGRGGVGYLLKDRVSRLDQFLGAVEQVAGGGTVLDPEVVTQLFGRRRAASDPVESLTPREQDVLGLMAQGFTNAGIARELVVTEGAVEKHSQRIFAKLGLAETDQHRRVQAVLTWLQSRG</sequence>
<dbReference type="InterPro" id="IPR039420">
    <property type="entry name" value="WalR-like"/>
</dbReference>
<keyword evidence="2" id="KW-0805">Transcription regulation</keyword>
<dbReference type="AlphaFoldDB" id="A0A543KMU8"/>
<dbReference type="PANTHER" id="PTHR43214">
    <property type="entry name" value="TWO-COMPONENT RESPONSE REGULATOR"/>
    <property type="match status" value="1"/>
</dbReference>
<keyword evidence="4" id="KW-0804">Transcription</keyword>
<dbReference type="SUPFAM" id="SSF46894">
    <property type="entry name" value="C-terminal effector domain of the bipartite response regulators"/>
    <property type="match status" value="1"/>
</dbReference>
<keyword evidence="9" id="KW-1185">Reference proteome</keyword>
<evidence type="ECO:0000256" key="3">
    <source>
        <dbReference type="ARBA" id="ARBA00023125"/>
    </source>
</evidence>
<evidence type="ECO:0000256" key="5">
    <source>
        <dbReference type="PROSITE-ProRule" id="PRU00169"/>
    </source>
</evidence>
<dbReference type="GO" id="GO:0003677">
    <property type="term" value="F:DNA binding"/>
    <property type="evidence" value="ECO:0007669"/>
    <property type="project" value="UniProtKB-KW"/>
</dbReference>
<proteinExistence type="predicted"/>
<dbReference type="CDD" id="cd06170">
    <property type="entry name" value="LuxR_C_like"/>
    <property type="match status" value="1"/>
</dbReference>
<dbReference type="GO" id="GO:0006355">
    <property type="term" value="P:regulation of DNA-templated transcription"/>
    <property type="evidence" value="ECO:0007669"/>
    <property type="project" value="InterPro"/>
</dbReference>
<evidence type="ECO:0000256" key="1">
    <source>
        <dbReference type="ARBA" id="ARBA00022553"/>
    </source>
</evidence>
<dbReference type="SUPFAM" id="SSF52172">
    <property type="entry name" value="CheY-like"/>
    <property type="match status" value="1"/>
</dbReference>
<dbReference type="PROSITE" id="PS50043">
    <property type="entry name" value="HTH_LUXR_2"/>
    <property type="match status" value="1"/>
</dbReference>
<keyword evidence="3" id="KW-0238">DNA-binding</keyword>
<dbReference type="GO" id="GO:0000160">
    <property type="term" value="P:phosphorelay signal transduction system"/>
    <property type="evidence" value="ECO:0007669"/>
    <property type="project" value="InterPro"/>
</dbReference>
<dbReference type="InterPro" id="IPR001789">
    <property type="entry name" value="Sig_transdc_resp-reg_receiver"/>
</dbReference>
<keyword evidence="1 5" id="KW-0597">Phosphoprotein</keyword>
<dbReference type="Proteomes" id="UP000315133">
    <property type="component" value="Unassembled WGS sequence"/>
</dbReference>
<dbReference type="EMBL" id="VFPU01000001">
    <property type="protein sequence ID" value="TQM96389.1"/>
    <property type="molecule type" value="Genomic_DNA"/>
</dbReference>
<dbReference type="SMART" id="SM00448">
    <property type="entry name" value="REC"/>
    <property type="match status" value="1"/>
</dbReference>
<evidence type="ECO:0000256" key="4">
    <source>
        <dbReference type="ARBA" id="ARBA00023163"/>
    </source>
</evidence>
<dbReference type="PANTHER" id="PTHR43214:SF24">
    <property type="entry name" value="TRANSCRIPTIONAL REGULATORY PROTEIN NARL-RELATED"/>
    <property type="match status" value="1"/>
</dbReference>